<organism evidence="1 2">
    <name type="scientific">Nocardioides bigeumensis</name>
    <dbReference type="NCBI Taxonomy" id="433657"/>
    <lineage>
        <taxon>Bacteria</taxon>
        <taxon>Bacillati</taxon>
        <taxon>Actinomycetota</taxon>
        <taxon>Actinomycetes</taxon>
        <taxon>Propionibacteriales</taxon>
        <taxon>Nocardioidaceae</taxon>
        <taxon>Nocardioides</taxon>
    </lineage>
</organism>
<evidence type="ECO:0000313" key="2">
    <source>
        <dbReference type="Proteomes" id="UP001500575"/>
    </source>
</evidence>
<sequence length="207" mass="22305">MTATHNPVWYVAYASNLSLDRLTCYLAGGRPPGSRRVYAGGRDRTPPTGSVRVDLPGTLVFAGRSRVWGGAMAFHDLGGAGEVVARAYRLTFGQVSDLVAQESRHPVGHDLVQVDPQGGWQTPSQVYETLVPVGDLDGLPMLTLTTRRTLEESAPSAAYLRTILRGLHEVTGWSSERRAAYLTSARGVSPTWTPEALVQLCDEVTGA</sequence>
<reference evidence="1 2" key="1">
    <citation type="journal article" date="2019" name="Int. J. Syst. Evol. Microbiol.">
        <title>The Global Catalogue of Microorganisms (GCM) 10K type strain sequencing project: providing services to taxonomists for standard genome sequencing and annotation.</title>
        <authorList>
            <consortium name="The Broad Institute Genomics Platform"/>
            <consortium name="The Broad Institute Genome Sequencing Center for Infectious Disease"/>
            <person name="Wu L."/>
            <person name="Ma J."/>
        </authorList>
    </citation>
    <scope>NUCLEOTIDE SEQUENCE [LARGE SCALE GENOMIC DNA]</scope>
    <source>
        <strain evidence="1 2">JCM 16021</strain>
    </source>
</reference>
<keyword evidence="2" id="KW-1185">Reference proteome</keyword>
<dbReference type="Proteomes" id="UP001500575">
    <property type="component" value="Unassembled WGS sequence"/>
</dbReference>
<dbReference type="RefSeq" id="WP_344303498.1">
    <property type="nucleotide sequence ID" value="NZ_BAAAQQ010000011.1"/>
</dbReference>
<proteinExistence type="predicted"/>
<evidence type="ECO:0000313" key="1">
    <source>
        <dbReference type="EMBL" id="GAA2123521.1"/>
    </source>
</evidence>
<dbReference type="Gene3D" id="3.10.490.10">
    <property type="entry name" value="Gamma-glutamyl cyclotransferase-like"/>
    <property type="match status" value="1"/>
</dbReference>
<gene>
    <name evidence="1" type="ORF">GCM10009843_19360</name>
</gene>
<name>A0ABN2YC56_9ACTN</name>
<comment type="caution">
    <text evidence="1">The sequence shown here is derived from an EMBL/GenBank/DDBJ whole genome shotgun (WGS) entry which is preliminary data.</text>
</comment>
<protein>
    <recommendedName>
        <fullName evidence="3">Histone deacetylase</fullName>
    </recommendedName>
</protein>
<dbReference type="EMBL" id="BAAAQQ010000011">
    <property type="protein sequence ID" value="GAA2123521.1"/>
    <property type="molecule type" value="Genomic_DNA"/>
</dbReference>
<accession>A0ABN2YC56</accession>
<evidence type="ECO:0008006" key="3">
    <source>
        <dbReference type="Google" id="ProtNLM"/>
    </source>
</evidence>